<organism evidence="2 3">
    <name type="scientific">Alteriqipengyuania abyssalis</name>
    <dbReference type="NCBI Taxonomy" id="2860200"/>
    <lineage>
        <taxon>Bacteria</taxon>
        <taxon>Pseudomonadati</taxon>
        <taxon>Pseudomonadota</taxon>
        <taxon>Alphaproteobacteria</taxon>
        <taxon>Sphingomonadales</taxon>
        <taxon>Erythrobacteraceae</taxon>
        <taxon>Alteriqipengyuania</taxon>
    </lineage>
</organism>
<name>A0ABS7PC42_9SPHN</name>
<feature type="transmembrane region" description="Helical" evidence="1">
    <location>
        <begin position="221"/>
        <end position="241"/>
    </location>
</feature>
<feature type="transmembrane region" description="Helical" evidence="1">
    <location>
        <begin position="192"/>
        <end position="209"/>
    </location>
</feature>
<evidence type="ECO:0000313" key="2">
    <source>
        <dbReference type="EMBL" id="MBY8336068.1"/>
    </source>
</evidence>
<protein>
    <submittedName>
        <fullName evidence="2">DUF817 domain-containing protein</fullName>
    </submittedName>
</protein>
<feature type="transmembrane region" description="Helical" evidence="1">
    <location>
        <begin position="261"/>
        <end position="281"/>
    </location>
</feature>
<sequence length="302" mass="34887">MVEAGGASRFQQIRQRLEAFDPGAKGLRGWRLWLYEFLLFGFKQGWACLFGGLLLALLLATHLFYPDDAPLARYDFLTLAALGIQIGMLAFRLETWDEAKVILIFHVVGTVMEVFKTYAGSWVYPEASLLRIAGVPLFSGFMYASVGSYIARVWRIFDFRYTHYPPVWTTWLLAGAIYANFFLHHFWIDLRWLLFAATALIFWRTRIYFRNFREHRWMPLLLGFGLVALFIWLAENIATFANAWNYPGQEAGWQPVGPEKLGSWFLLMLISFVLVALVQPVRRPDKSVRRNAKSIAEQPARA</sequence>
<dbReference type="Pfam" id="PF05675">
    <property type="entry name" value="DUF817"/>
    <property type="match status" value="1"/>
</dbReference>
<gene>
    <name evidence="2" type="ORF">KYN89_03320</name>
</gene>
<evidence type="ECO:0000313" key="3">
    <source>
        <dbReference type="Proteomes" id="UP000759298"/>
    </source>
</evidence>
<reference evidence="2 3" key="1">
    <citation type="submission" date="2021-07" db="EMBL/GenBank/DDBJ databases">
        <title>Alteriqipengyuania abyssalis NZ-12B nov, sp.nov isolated from deep sea sponge in pacific ocean.</title>
        <authorList>
            <person name="Tareen S."/>
            <person name="Wink J."/>
        </authorList>
    </citation>
    <scope>NUCLEOTIDE SEQUENCE [LARGE SCALE GENOMIC DNA]</scope>
    <source>
        <strain evidence="2 3">NZ-12B</strain>
    </source>
</reference>
<dbReference type="InterPro" id="IPR008535">
    <property type="entry name" value="DUF817"/>
</dbReference>
<keyword evidence="3" id="KW-1185">Reference proteome</keyword>
<feature type="transmembrane region" description="Helical" evidence="1">
    <location>
        <begin position="71"/>
        <end position="91"/>
    </location>
</feature>
<keyword evidence="1" id="KW-1133">Transmembrane helix</keyword>
<comment type="caution">
    <text evidence="2">The sequence shown here is derived from an EMBL/GenBank/DDBJ whole genome shotgun (WGS) entry which is preliminary data.</text>
</comment>
<proteinExistence type="predicted"/>
<feature type="transmembrane region" description="Helical" evidence="1">
    <location>
        <begin position="130"/>
        <end position="154"/>
    </location>
</feature>
<dbReference type="PIRSF" id="PIRSF009141">
    <property type="entry name" value="UCP009141"/>
    <property type="match status" value="1"/>
</dbReference>
<dbReference type="EMBL" id="JAHWXP010000001">
    <property type="protein sequence ID" value="MBY8336068.1"/>
    <property type="molecule type" value="Genomic_DNA"/>
</dbReference>
<feature type="transmembrane region" description="Helical" evidence="1">
    <location>
        <begin position="103"/>
        <end position="124"/>
    </location>
</feature>
<evidence type="ECO:0000256" key="1">
    <source>
        <dbReference type="SAM" id="Phobius"/>
    </source>
</evidence>
<accession>A0ABS7PC42</accession>
<keyword evidence="1" id="KW-0472">Membrane</keyword>
<dbReference type="Proteomes" id="UP000759298">
    <property type="component" value="Unassembled WGS sequence"/>
</dbReference>
<feature type="transmembrane region" description="Helical" evidence="1">
    <location>
        <begin position="46"/>
        <end position="65"/>
    </location>
</feature>
<dbReference type="RefSeq" id="WP_222823786.1">
    <property type="nucleotide sequence ID" value="NZ_JAHWXP010000001.1"/>
</dbReference>
<feature type="transmembrane region" description="Helical" evidence="1">
    <location>
        <begin position="166"/>
        <end position="186"/>
    </location>
</feature>
<keyword evidence="1" id="KW-0812">Transmembrane</keyword>